<sequence length="56" mass="5789">MPVLIPSILAALLGIVPGPNFETAPGHLENIPGVMSVQPEAESQVLSVQSWGAPDL</sequence>
<gene>
    <name evidence="1" type="ORF">OG563_26685</name>
</gene>
<protein>
    <submittedName>
        <fullName evidence="1">Uncharacterized protein</fullName>
    </submittedName>
</protein>
<dbReference type="RefSeq" id="WP_329405451.1">
    <property type="nucleotide sequence ID" value="NZ_CP109441.1"/>
</dbReference>
<reference evidence="1" key="1">
    <citation type="submission" date="2022-10" db="EMBL/GenBank/DDBJ databases">
        <title>The complete genomes of actinobacterial strains from the NBC collection.</title>
        <authorList>
            <person name="Joergensen T.S."/>
            <person name="Alvarez Arevalo M."/>
            <person name="Sterndorff E.B."/>
            <person name="Faurdal D."/>
            <person name="Vuksanovic O."/>
            <person name="Mourched A.-S."/>
            <person name="Charusanti P."/>
            <person name="Shaw S."/>
            <person name="Blin K."/>
            <person name="Weber T."/>
        </authorList>
    </citation>
    <scope>NUCLEOTIDE SEQUENCE</scope>
    <source>
        <strain evidence="1">NBC_01482</strain>
    </source>
</reference>
<evidence type="ECO:0000313" key="1">
    <source>
        <dbReference type="EMBL" id="WUV42833.1"/>
    </source>
</evidence>
<proteinExistence type="predicted"/>
<dbReference type="EMBL" id="CP109441">
    <property type="protein sequence ID" value="WUV42833.1"/>
    <property type="molecule type" value="Genomic_DNA"/>
</dbReference>
<organism evidence="1 2">
    <name type="scientific">Nocardia vinacea</name>
    <dbReference type="NCBI Taxonomy" id="96468"/>
    <lineage>
        <taxon>Bacteria</taxon>
        <taxon>Bacillati</taxon>
        <taxon>Actinomycetota</taxon>
        <taxon>Actinomycetes</taxon>
        <taxon>Mycobacteriales</taxon>
        <taxon>Nocardiaceae</taxon>
        <taxon>Nocardia</taxon>
    </lineage>
</organism>
<keyword evidence="2" id="KW-1185">Reference proteome</keyword>
<dbReference type="Proteomes" id="UP001432062">
    <property type="component" value="Chromosome"/>
</dbReference>
<name>A0ABZ1YI66_9NOCA</name>
<evidence type="ECO:0000313" key="2">
    <source>
        <dbReference type="Proteomes" id="UP001432062"/>
    </source>
</evidence>
<accession>A0ABZ1YI66</accession>